<reference evidence="5" key="1">
    <citation type="submission" date="2016-02" db="EMBL/GenBank/DDBJ databases">
        <authorList>
            <person name="Wibberg D."/>
        </authorList>
    </citation>
    <scope>NUCLEOTIDE SEQUENCE [LARGE SCALE GENOMIC DNA]</scope>
</reference>
<dbReference type="GO" id="GO:0004540">
    <property type="term" value="F:RNA nuclease activity"/>
    <property type="evidence" value="ECO:0007669"/>
    <property type="project" value="InterPro"/>
</dbReference>
<keyword evidence="3" id="KW-0378">Hydrolase</keyword>
<keyword evidence="1" id="KW-1277">Toxin-antitoxin system</keyword>
<evidence type="ECO:0000256" key="2">
    <source>
        <dbReference type="ARBA" id="ARBA00022722"/>
    </source>
</evidence>
<proteinExistence type="predicted"/>
<accession>A0A1C3P1S1</accession>
<dbReference type="InterPro" id="IPR008201">
    <property type="entry name" value="HepT-like"/>
</dbReference>
<keyword evidence="5" id="KW-1185">Reference proteome</keyword>
<keyword evidence="2" id="KW-0540">Nuclease</keyword>
<protein>
    <recommendedName>
        <fullName evidence="6">DUF86 domain-containing protein</fullName>
    </recommendedName>
</protein>
<organism evidence="4 5">
    <name type="scientific">Candidatus Protofrankia californiensis</name>
    <dbReference type="NCBI Taxonomy" id="1839754"/>
    <lineage>
        <taxon>Bacteria</taxon>
        <taxon>Bacillati</taxon>
        <taxon>Actinomycetota</taxon>
        <taxon>Actinomycetes</taxon>
        <taxon>Frankiales</taxon>
        <taxon>Frankiaceae</taxon>
        <taxon>Protofrankia</taxon>
    </lineage>
</organism>
<evidence type="ECO:0000256" key="3">
    <source>
        <dbReference type="ARBA" id="ARBA00022801"/>
    </source>
</evidence>
<dbReference type="EMBL" id="FLUV01001629">
    <property type="protein sequence ID" value="SBW23668.1"/>
    <property type="molecule type" value="Genomic_DNA"/>
</dbReference>
<evidence type="ECO:0000256" key="1">
    <source>
        <dbReference type="ARBA" id="ARBA00022649"/>
    </source>
</evidence>
<evidence type="ECO:0000313" key="4">
    <source>
        <dbReference type="EMBL" id="SBW23668.1"/>
    </source>
</evidence>
<evidence type="ECO:0000313" key="5">
    <source>
        <dbReference type="Proteomes" id="UP000199013"/>
    </source>
</evidence>
<dbReference type="Proteomes" id="UP000199013">
    <property type="component" value="Unassembled WGS sequence"/>
</dbReference>
<evidence type="ECO:0008006" key="6">
    <source>
        <dbReference type="Google" id="ProtNLM"/>
    </source>
</evidence>
<dbReference type="Pfam" id="PF01934">
    <property type="entry name" value="HepT-like"/>
    <property type="match status" value="1"/>
</dbReference>
<dbReference type="GO" id="GO:0110001">
    <property type="term" value="C:toxin-antitoxin complex"/>
    <property type="evidence" value="ECO:0007669"/>
    <property type="project" value="InterPro"/>
</dbReference>
<name>A0A1C3P1S1_9ACTN</name>
<gene>
    <name evidence="4" type="ORF">FDG2_3876</name>
</gene>
<dbReference type="GO" id="GO:0016787">
    <property type="term" value="F:hydrolase activity"/>
    <property type="evidence" value="ECO:0007669"/>
    <property type="project" value="UniProtKB-KW"/>
</dbReference>
<sequence>MSRDPRERFADILAAIERCQHYRERLSDRDKITAGMAYDAILRNLAVIGEAARALPNEIKLRSPRRRGPVSPGCALSWCTSTSAWIAT</sequence>
<dbReference type="AlphaFoldDB" id="A0A1C3P1S1"/>